<dbReference type="PANTHER" id="PTHR39220">
    <property type="entry name" value="TRANSMEMBRANE PROTEIN PVRIG"/>
    <property type="match status" value="1"/>
</dbReference>
<feature type="transmembrane region" description="Helical" evidence="1">
    <location>
        <begin position="151"/>
        <end position="173"/>
    </location>
</feature>
<dbReference type="RefSeq" id="XP_016835141.1">
    <property type="nucleotide sequence ID" value="XM_016979652.3"/>
</dbReference>
<dbReference type="InterPro" id="IPR057367">
    <property type="entry name" value="Ig_PVRIG"/>
</dbReference>
<dbReference type="OrthoDB" id="9666214at2759"/>
<keyword evidence="1 5" id="KW-0812">Transmembrane</keyword>
<dbReference type="RefSeq" id="XP_027268129.1">
    <property type="nucleotide sequence ID" value="XM_027412328.2"/>
</dbReference>
<dbReference type="KEGG" id="cge:103161366"/>
<sequence length="249" mass="26976">MAWAQALVLFSSLLTLCTSEGSPKVWVQVQMEATKLLSLSLSIHCGVLGTDLISLVTVSWEGSVDAPRTKLAVLHPELGTQLWVPDSKAGWETSNSVSLTLTLEQSKARNSLANTTFCCEFVTFPHGSRVACGDLHSSEPGLSALTLQGDLARILGTLGFLLLGFIFVLYLLWRQKRWCFSKSQPSATSTQAQRQTQLPHVASTRGSFVSTENGLYALAGKRLPHTVPNILASTDCLEHSSLERCSGVE</sequence>
<dbReference type="RefSeq" id="XP_027268130.1">
    <property type="nucleotide sequence ID" value="XM_027412329.2"/>
</dbReference>
<dbReference type="CTD" id="79037"/>
<dbReference type="PANTHER" id="PTHR39220:SF1">
    <property type="entry name" value="TRANSMEMBRANE PROTEIN PVRIG"/>
    <property type="match status" value="1"/>
</dbReference>
<evidence type="ECO:0000259" key="3">
    <source>
        <dbReference type="Pfam" id="PF25456"/>
    </source>
</evidence>
<keyword evidence="1" id="KW-0472">Membrane</keyword>
<gene>
    <name evidence="5 6" type="primary">Pvrig</name>
</gene>
<evidence type="ECO:0000313" key="4">
    <source>
        <dbReference type="Proteomes" id="UP001108280"/>
    </source>
</evidence>
<dbReference type="GO" id="GO:0038023">
    <property type="term" value="F:signaling receptor activity"/>
    <property type="evidence" value="ECO:0007669"/>
    <property type="project" value="InterPro"/>
</dbReference>
<feature type="signal peptide" evidence="2">
    <location>
        <begin position="1"/>
        <end position="19"/>
    </location>
</feature>
<keyword evidence="2" id="KW-0732">Signal</keyword>
<reference evidence="5 6" key="1">
    <citation type="submission" date="2025-04" db="UniProtKB">
        <authorList>
            <consortium name="RefSeq"/>
        </authorList>
    </citation>
    <scope>IDENTIFICATION</scope>
    <source>
        <strain evidence="5 6">17A/GY</strain>
        <tissue evidence="5 6">Liver</tissue>
    </source>
</reference>
<accession>A0A9J7FXI4</accession>
<keyword evidence="4" id="KW-1185">Reference proteome</keyword>
<dbReference type="GeneID" id="103161366"/>
<protein>
    <submittedName>
        <fullName evidence="5 6">Transmembrane protein PVRIG</fullName>
    </submittedName>
</protein>
<keyword evidence="1" id="KW-1133">Transmembrane helix</keyword>
<organism evidence="4 5">
    <name type="scientific">Cricetulus griseus</name>
    <name type="common">Chinese hamster</name>
    <name type="synonym">Cricetulus barabensis griseus</name>
    <dbReference type="NCBI Taxonomy" id="10029"/>
    <lineage>
        <taxon>Eukaryota</taxon>
        <taxon>Metazoa</taxon>
        <taxon>Chordata</taxon>
        <taxon>Craniata</taxon>
        <taxon>Vertebrata</taxon>
        <taxon>Euteleostomi</taxon>
        <taxon>Mammalia</taxon>
        <taxon>Eutheria</taxon>
        <taxon>Euarchontoglires</taxon>
        <taxon>Glires</taxon>
        <taxon>Rodentia</taxon>
        <taxon>Myomorpha</taxon>
        <taxon>Muroidea</taxon>
        <taxon>Cricetidae</taxon>
        <taxon>Cricetinae</taxon>
        <taxon>Cricetulus</taxon>
    </lineage>
</organism>
<dbReference type="GO" id="GO:0005886">
    <property type="term" value="C:plasma membrane"/>
    <property type="evidence" value="ECO:0007669"/>
    <property type="project" value="TreeGrafter"/>
</dbReference>
<dbReference type="GO" id="GO:0050860">
    <property type="term" value="P:negative regulation of T cell receptor signaling pathway"/>
    <property type="evidence" value="ECO:0007669"/>
    <property type="project" value="InterPro"/>
</dbReference>
<dbReference type="Proteomes" id="UP001108280">
    <property type="component" value="Unplaced"/>
</dbReference>
<feature type="chain" id="PRO_5044698680" evidence="2">
    <location>
        <begin position="20"/>
        <end position="249"/>
    </location>
</feature>
<evidence type="ECO:0000256" key="2">
    <source>
        <dbReference type="SAM" id="SignalP"/>
    </source>
</evidence>
<dbReference type="AlphaFoldDB" id="A0A9J7FXI4"/>
<evidence type="ECO:0000313" key="5">
    <source>
        <dbReference type="RefSeq" id="XP_027268129.1"/>
    </source>
</evidence>
<dbReference type="InterPro" id="IPR034452">
    <property type="entry name" value="TM_PVRIG"/>
</dbReference>
<dbReference type="Pfam" id="PF25456">
    <property type="entry name" value="Ig_PVRIG"/>
    <property type="match status" value="1"/>
</dbReference>
<name>A0A9J7FXI4_CRIGR</name>
<dbReference type="RefSeq" id="XP_007649234.1">
    <property type="nucleotide sequence ID" value="XM_007651044.4"/>
</dbReference>
<evidence type="ECO:0000313" key="6">
    <source>
        <dbReference type="RefSeq" id="XP_027268130.1"/>
    </source>
</evidence>
<evidence type="ECO:0000256" key="1">
    <source>
        <dbReference type="SAM" id="Phobius"/>
    </source>
</evidence>
<feature type="domain" description="Transmembrane protein PVRIG immunoglobulin-like" evidence="3">
    <location>
        <begin position="23"/>
        <end position="138"/>
    </location>
</feature>
<proteinExistence type="predicted"/>